<evidence type="ECO:0000256" key="1">
    <source>
        <dbReference type="ARBA" id="ARBA00007319"/>
    </source>
</evidence>
<evidence type="ECO:0000313" key="2">
    <source>
        <dbReference type="EMBL" id="KAF9592056.1"/>
    </source>
</evidence>
<comment type="similarity">
    <text evidence="1">Belongs to the peptidase M24 family.</text>
</comment>
<dbReference type="InterPro" id="IPR047113">
    <property type="entry name" value="PA2G4/ARX1"/>
</dbReference>
<dbReference type="OrthoDB" id="1937972at2759"/>
<dbReference type="AlphaFoldDB" id="A0A835H3Q5"/>
<organism evidence="2 3">
    <name type="scientific">Coptis chinensis</name>
    <dbReference type="NCBI Taxonomy" id="261450"/>
    <lineage>
        <taxon>Eukaryota</taxon>
        <taxon>Viridiplantae</taxon>
        <taxon>Streptophyta</taxon>
        <taxon>Embryophyta</taxon>
        <taxon>Tracheophyta</taxon>
        <taxon>Spermatophyta</taxon>
        <taxon>Magnoliopsida</taxon>
        <taxon>Ranunculales</taxon>
        <taxon>Ranunculaceae</taxon>
        <taxon>Coptidoideae</taxon>
        <taxon>Coptis</taxon>
    </lineage>
</organism>
<gene>
    <name evidence="2" type="ORF">IFM89_011806</name>
</gene>
<protein>
    <submittedName>
        <fullName evidence="2">Uncharacterized protein</fullName>
    </submittedName>
</protein>
<proteinExistence type="inferred from homology"/>
<dbReference type="SUPFAM" id="SSF55920">
    <property type="entry name" value="Creatinase/aminopeptidase"/>
    <property type="match status" value="1"/>
</dbReference>
<dbReference type="PANTHER" id="PTHR10804:SF11">
    <property type="entry name" value="PROLIFERATION-ASSOCIATED PROTEIN 2G4"/>
    <property type="match status" value="1"/>
</dbReference>
<name>A0A835H3Q5_9MAGN</name>
<sequence>MFNVHDLKVVVTELRVVVTTDKQVSDMGCHIDGFIAVIAHTHVLLDGPVMGRQVDVIAAANPAAEVALRYLNQAVGGI</sequence>
<comment type="caution">
    <text evidence="2">The sequence shown here is derived from an EMBL/GenBank/DDBJ whole genome shotgun (WGS) entry which is preliminary data.</text>
</comment>
<dbReference type="EMBL" id="JADFTS010000008">
    <property type="protein sequence ID" value="KAF9592056.1"/>
    <property type="molecule type" value="Genomic_DNA"/>
</dbReference>
<dbReference type="PANTHER" id="PTHR10804">
    <property type="entry name" value="PROTEASE FAMILY M24 METHIONYL AMINOPEPTIDASE, AMINOPEPTIDASE P"/>
    <property type="match status" value="1"/>
</dbReference>
<accession>A0A835H3Q5</accession>
<evidence type="ECO:0000313" key="3">
    <source>
        <dbReference type="Proteomes" id="UP000631114"/>
    </source>
</evidence>
<keyword evidence="3" id="KW-1185">Reference proteome</keyword>
<dbReference type="Gene3D" id="3.90.230.10">
    <property type="entry name" value="Creatinase/methionine aminopeptidase superfamily"/>
    <property type="match status" value="1"/>
</dbReference>
<dbReference type="Proteomes" id="UP000631114">
    <property type="component" value="Unassembled WGS sequence"/>
</dbReference>
<reference evidence="2 3" key="1">
    <citation type="submission" date="2020-10" db="EMBL/GenBank/DDBJ databases">
        <title>The Coptis chinensis genome and diversification of protoberbering-type alkaloids.</title>
        <authorList>
            <person name="Wang B."/>
            <person name="Shu S."/>
            <person name="Song C."/>
            <person name="Liu Y."/>
        </authorList>
    </citation>
    <scope>NUCLEOTIDE SEQUENCE [LARGE SCALE GENOMIC DNA]</scope>
    <source>
        <strain evidence="2">HL-2020</strain>
        <tissue evidence="2">Leaf</tissue>
    </source>
</reference>
<dbReference type="InterPro" id="IPR036005">
    <property type="entry name" value="Creatinase/aminopeptidase-like"/>
</dbReference>